<dbReference type="RefSeq" id="WP_143073581.1">
    <property type="nucleotide sequence ID" value="NZ_FOGI01000009.1"/>
</dbReference>
<accession>A0A1H9VUI3</accession>
<protein>
    <submittedName>
        <fullName evidence="2">Uncharacterized protein</fullName>
    </submittedName>
</protein>
<evidence type="ECO:0000256" key="1">
    <source>
        <dbReference type="SAM" id="Coils"/>
    </source>
</evidence>
<evidence type="ECO:0000313" key="3">
    <source>
        <dbReference type="Proteomes" id="UP000199051"/>
    </source>
</evidence>
<reference evidence="3" key="1">
    <citation type="submission" date="2016-10" db="EMBL/GenBank/DDBJ databases">
        <authorList>
            <person name="Varghese N."/>
            <person name="Submissions S."/>
        </authorList>
    </citation>
    <scope>NUCLEOTIDE SEQUENCE [LARGE SCALE GENOMIC DNA]</scope>
    <source>
        <strain evidence="3">DSM 44260</strain>
    </source>
</reference>
<sequence>MSTYSGLGFDPAAGDPEAVADLARGYLAAAEALEQGDLAAERGREAASGWTGAAASGFADRVRGGGTAARVGVLREAATVLMGWAQTLVAAKAAAERLDREATALRRRIASAEDDVDRWRDEVDLTRSADAAAQHAAAESALGDLRDRLDAVLREARTLAADHQLAADRVADQLDSLRGNAIEATSAVRSIADLLHRMSTTSSAMAGLIAAPASASRPTGAVGAFAAGLRSAPPAGGTITVVERPR</sequence>
<keyword evidence="3" id="KW-1185">Reference proteome</keyword>
<dbReference type="EMBL" id="FOGI01000009">
    <property type="protein sequence ID" value="SES25470.1"/>
    <property type="molecule type" value="Genomic_DNA"/>
</dbReference>
<gene>
    <name evidence="2" type="ORF">SAMN04487818_109106</name>
</gene>
<dbReference type="AlphaFoldDB" id="A0A1H9VUI3"/>
<proteinExistence type="predicted"/>
<dbReference type="STRING" id="155974.SAMN04487818_109106"/>
<keyword evidence="1" id="KW-0175">Coiled coil</keyword>
<organism evidence="2 3">
    <name type="scientific">Actinokineospora terrae</name>
    <dbReference type="NCBI Taxonomy" id="155974"/>
    <lineage>
        <taxon>Bacteria</taxon>
        <taxon>Bacillati</taxon>
        <taxon>Actinomycetota</taxon>
        <taxon>Actinomycetes</taxon>
        <taxon>Pseudonocardiales</taxon>
        <taxon>Pseudonocardiaceae</taxon>
        <taxon>Actinokineospora</taxon>
    </lineage>
</organism>
<feature type="coiled-coil region" evidence="1">
    <location>
        <begin position="88"/>
        <end position="155"/>
    </location>
</feature>
<dbReference type="Proteomes" id="UP000199051">
    <property type="component" value="Unassembled WGS sequence"/>
</dbReference>
<evidence type="ECO:0000313" key="2">
    <source>
        <dbReference type="EMBL" id="SES25470.1"/>
    </source>
</evidence>
<name>A0A1H9VUI3_9PSEU</name>